<dbReference type="STRING" id="641524.ADICYQ_4655"/>
<reference evidence="1 2" key="1">
    <citation type="journal article" date="2013" name="Genome Announc.">
        <title>Draft Genome Sequence of Cyclobacterium qasimii Strain M12-11BT, Isolated from Arctic Marine Sediment.</title>
        <authorList>
            <person name="Shivaji S."/>
            <person name="Ara S."/>
            <person name="Singh A."/>
            <person name="Kumar Pinnaka A."/>
        </authorList>
    </citation>
    <scope>NUCLEOTIDE SEQUENCE [LARGE SCALE GENOMIC DNA]</scope>
    <source>
        <strain evidence="1 2">M12-11B</strain>
    </source>
</reference>
<evidence type="ECO:0000313" key="1">
    <source>
        <dbReference type="EMBL" id="EPR66336.1"/>
    </source>
</evidence>
<name>S7V8W7_9BACT</name>
<organism evidence="1 2">
    <name type="scientific">Cyclobacterium qasimii M12-11B</name>
    <dbReference type="NCBI Taxonomy" id="641524"/>
    <lineage>
        <taxon>Bacteria</taxon>
        <taxon>Pseudomonadati</taxon>
        <taxon>Bacteroidota</taxon>
        <taxon>Cytophagia</taxon>
        <taxon>Cytophagales</taxon>
        <taxon>Cyclobacteriaceae</taxon>
        <taxon>Cyclobacterium</taxon>
    </lineage>
</organism>
<dbReference type="eggNOG" id="COG3209">
    <property type="taxonomic scope" value="Bacteria"/>
</dbReference>
<accession>S7V8W7</accession>
<evidence type="ECO:0008006" key="3">
    <source>
        <dbReference type="Google" id="ProtNLM"/>
    </source>
</evidence>
<evidence type="ECO:0000313" key="2">
    <source>
        <dbReference type="Proteomes" id="UP000014974"/>
    </source>
</evidence>
<dbReference type="OrthoDB" id="9814627at2"/>
<dbReference type="RefSeq" id="WP_020894121.1">
    <property type="nucleotide sequence ID" value="NZ_ATNM01000148.1"/>
</dbReference>
<comment type="caution">
    <text evidence="1">The sequence shown here is derived from an EMBL/GenBank/DDBJ whole genome shotgun (WGS) entry which is preliminary data.</text>
</comment>
<sequence>MNPPYIKGNSSSGQLINDPRDFYVLLGKGRGVRQSTTMPPGDMTSVFGDWSKVGFTHPNKNVTKISTVPQAILGSTQGQAVGYGSIIEFESGNGFTLKSYSTSSTYPNMWNPQDYTDMDAPVDVFETQYSTLTQPAPSVGGLSKYTLRNNICNQFPFLPMYDTDWKRGHLKSVHYFNESRQLQNIKKYEYFYPNQVNVFGYKIFDVSSGNPYNAYIHGKYYLPANWVAQKKETTTHFNMNDTNPLVTVKEFEYTSIHHKFPTLEKSIDSKSDVIQKRYYYPEDYNNRVANITTLKKNHIIGKAIKTEIIKKKSLIDGTVIKYNDQGDPSEIYKYENESLIPPSTHNHNLLIPPGYQKKASYGYDPLTHVLNDVFIYGIQNTSYIWNHDQRYPIAKVGNALSSDISHTSFETEEKGGWAYYGNPVSSINAKTGSNYYDLGRGSISKSGIGANSTNKFLLTFWVRRSSGKGNWTFLGQTEILDTAWKLVVREVTTNTVTITGSGIHLDELRLHPSNAQMTTYTFDSMGDMKTSTDSRNYTVYYDYDAFRRLRTIKDDNGQIKEHYEYNF</sequence>
<proteinExistence type="predicted"/>
<dbReference type="EMBL" id="ATNM01000148">
    <property type="protein sequence ID" value="EPR66336.1"/>
    <property type="molecule type" value="Genomic_DNA"/>
</dbReference>
<dbReference type="AlphaFoldDB" id="S7V8W7"/>
<dbReference type="Proteomes" id="UP000014974">
    <property type="component" value="Unassembled WGS sequence"/>
</dbReference>
<gene>
    <name evidence="1" type="ORF">ADICYQ_4655</name>
</gene>
<protein>
    <recommendedName>
        <fullName evidence="3">YD repeat protein</fullName>
    </recommendedName>
</protein>